<dbReference type="GO" id="GO:0046872">
    <property type="term" value="F:metal ion binding"/>
    <property type="evidence" value="ECO:0007669"/>
    <property type="project" value="UniProtKB-KW"/>
</dbReference>
<dbReference type="InterPro" id="IPR046348">
    <property type="entry name" value="SIS_dom_sf"/>
</dbReference>
<protein>
    <recommendedName>
        <fullName evidence="8">Arabinose 5-phosphate isomerase</fullName>
        <shortName evidence="8">API</shortName>
        <ecNumber evidence="8">5.3.1.13</ecNumber>
    </recommendedName>
</protein>
<evidence type="ECO:0000256" key="2">
    <source>
        <dbReference type="ARBA" id="ARBA00008165"/>
    </source>
</evidence>
<dbReference type="PANTHER" id="PTHR42745:SF1">
    <property type="entry name" value="ARABINOSE 5-PHOSPHATE ISOMERASE KDSD"/>
    <property type="match status" value="1"/>
</dbReference>
<dbReference type="Gene3D" id="3.40.50.10490">
    <property type="entry name" value="Glucose-6-phosphate isomerase like protein, domain 1"/>
    <property type="match status" value="1"/>
</dbReference>
<feature type="site" description="Catalytically relevant" evidence="10">
    <location>
        <position position="115"/>
    </location>
</feature>
<feature type="domain" description="CBS" evidence="12">
    <location>
        <begin position="214"/>
        <end position="272"/>
    </location>
</feature>
<dbReference type="OrthoDB" id="9762536at2"/>
<evidence type="ECO:0000259" key="12">
    <source>
        <dbReference type="PROSITE" id="PS51371"/>
    </source>
</evidence>
<sequence>MISEPLRQTAQASDQLCETARGVIRKEAEALIAMSGRIDHLFAHACHIILNCKGHVVVMGVGKSGHIARKVAATFASTGTPAFFVHPGEAKHGDAGMITPSDVVLAISYSGETEEIVSILPVIRRLKIPLISMTGKCASSLARHADVNINVGIETEACPLGLAPTSSTTVALATGDAMALALLNERGFTMEDFALSHPGGTLGRRLLLTVDEIMHKGENIPRVGKEALLKTVLLEMTRKKLGMTTIVDNDGILAGVFTDGDVRRVLDTGVDIHKILIHEVMNRNPKIIPPGTLAAGALDRMKQHKITSLVVVNEQREPVGVIHMHDILRAGIA</sequence>
<dbReference type="PANTHER" id="PTHR42745">
    <property type="match status" value="1"/>
</dbReference>
<evidence type="ECO:0000256" key="5">
    <source>
        <dbReference type="ARBA" id="ARBA00023122"/>
    </source>
</evidence>
<evidence type="ECO:0000256" key="6">
    <source>
        <dbReference type="ARBA" id="ARBA00023235"/>
    </source>
</evidence>
<keyword evidence="4" id="KW-0677">Repeat</keyword>
<dbReference type="EMBL" id="LR699120">
    <property type="protein sequence ID" value="VVC77120.1"/>
    <property type="molecule type" value="Genomic_DNA"/>
</dbReference>
<organism evidence="14 15">
    <name type="scientific">Aquicella siphonis</name>
    <dbReference type="NCBI Taxonomy" id="254247"/>
    <lineage>
        <taxon>Bacteria</taxon>
        <taxon>Pseudomonadati</taxon>
        <taxon>Pseudomonadota</taxon>
        <taxon>Gammaproteobacteria</taxon>
        <taxon>Legionellales</taxon>
        <taxon>Coxiellaceae</taxon>
        <taxon>Aquicella</taxon>
    </lineage>
</organism>
<evidence type="ECO:0000256" key="3">
    <source>
        <dbReference type="ARBA" id="ARBA00011881"/>
    </source>
</evidence>
<dbReference type="NCBIfam" id="TIGR00393">
    <property type="entry name" value="kpsF"/>
    <property type="match status" value="1"/>
</dbReference>
<comment type="pathway">
    <text evidence="1">Bacterial outer membrane biogenesis; lipopolysaccharide biosynthesis.</text>
</comment>
<evidence type="ECO:0000259" key="13">
    <source>
        <dbReference type="PROSITE" id="PS51464"/>
    </source>
</evidence>
<comment type="subunit">
    <text evidence="3">Homotetramer.</text>
</comment>
<dbReference type="SMART" id="SM00116">
    <property type="entry name" value="CBS"/>
    <property type="match status" value="2"/>
</dbReference>
<dbReference type="PIRSF" id="PIRSF004692">
    <property type="entry name" value="KdsD_KpsF"/>
    <property type="match status" value="1"/>
</dbReference>
<evidence type="ECO:0000256" key="1">
    <source>
        <dbReference type="ARBA" id="ARBA00004756"/>
    </source>
</evidence>
<name>A0A5E4PJC2_9COXI</name>
<evidence type="ECO:0000256" key="11">
    <source>
        <dbReference type="PROSITE-ProRule" id="PRU00703"/>
    </source>
</evidence>
<gene>
    <name evidence="14" type="primary">kdsD_2</name>
    <name evidence="14" type="ORF">AQUSIP_24470</name>
</gene>
<dbReference type="Proteomes" id="UP000324194">
    <property type="component" value="Chromosome 2"/>
</dbReference>
<dbReference type="InterPro" id="IPR001347">
    <property type="entry name" value="SIS_dom"/>
</dbReference>
<dbReference type="SUPFAM" id="SSF53697">
    <property type="entry name" value="SIS domain"/>
    <property type="match status" value="1"/>
</dbReference>
<reference evidence="14 15" key="1">
    <citation type="submission" date="2019-08" db="EMBL/GenBank/DDBJ databases">
        <authorList>
            <person name="Guy L."/>
        </authorList>
    </citation>
    <scope>NUCLEOTIDE SEQUENCE [LARGE SCALE GENOMIC DNA]</scope>
    <source>
        <strain evidence="14 15">SGT-108</strain>
    </source>
</reference>
<dbReference type="Gene3D" id="3.10.580.10">
    <property type="entry name" value="CBS-domain"/>
    <property type="match status" value="1"/>
</dbReference>
<keyword evidence="5 11" id="KW-0129">CBS domain</keyword>
<evidence type="ECO:0000256" key="8">
    <source>
        <dbReference type="PIRNR" id="PIRNR004692"/>
    </source>
</evidence>
<comment type="catalytic activity">
    <reaction evidence="8">
        <text>D-arabinose 5-phosphate = D-ribulose 5-phosphate</text>
        <dbReference type="Rhea" id="RHEA:23104"/>
        <dbReference type="ChEBI" id="CHEBI:57693"/>
        <dbReference type="ChEBI" id="CHEBI:58121"/>
        <dbReference type="EC" id="5.3.1.13"/>
    </reaction>
</comment>
<comment type="pathway">
    <text evidence="7">Carbohydrate biosynthesis; 3-deoxy-D-manno-octulosonate biosynthesis; 3-deoxy-D-manno-octulosonate from D-ribulose 5-phosphate: step 1/3.</text>
</comment>
<dbReference type="InterPro" id="IPR046342">
    <property type="entry name" value="CBS_dom_sf"/>
</dbReference>
<dbReference type="FunFam" id="3.10.580.10:FF:000007">
    <property type="entry name" value="Arabinose 5-phosphate isomerase"/>
    <property type="match status" value="1"/>
</dbReference>
<evidence type="ECO:0000313" key="14">
    <source>
        <dbReference type="EMBL" id="VVC77120.1"/>
    </source>
</evidence>
<feature type="binding site" evidence="9">
    <location>
        <position position="86"/>
    </location>
    <ligand>
        <name>Zn(2+)</name>
        <dbReference type="ChEBI" id="CHEBI:29105"/>
    </ligand>
</feature>
<feature type="domain" description="CBS" evidence="12">
    <location>
        <begin position="281"/>
        <end position="333"/>
    </location>
</feature>
<comment type="similarity">
    <text evidence="2 8">Belongs to the SIS family. GutQ/KpsF subfamily.</text>
</comment>
<dbReference type="CDD" id="cd05014">
    <property type="entry name" value="SIS_Kpsf"/>
    <property type="match status" value="1"/>
</dbReference>
<dbReference type="RefSeq" id="WP_148340516.1">
    <property type="nucleotide sequence ID" value="NZ_LR699120.1"/>
</dbReference>
<evidence type="ECO:0000256" key="10">
    <source>
        <dbReference type="PIRSR" id="PIRSR004692-3"/>
    </source>
</evidence>
<dbReference type="GO" id="GO:1901135">
    <property type="term" value="P:carbohydrate derivative metabolic process"/>
    <property type="evidence" value="ECO:0007669"/>
    <property type="project" value="InterPro"/>
</dbReference>
<dbReference type="InterPro" id="IPR050986">
    <property type="entry name" value="GutQ/KpsF_isomerases"/>
</dbReference>
<dbReference type="PROSITE" id="PS51464">
    <property type="entry name" value="SIS"/>
    <property type="match status" value="1"/>
</dbReference>
<dbReference type="Pfam" id="PF01380">
    <property type="entry name" value="SIS"/>
    <property type="match status" value="1"/>
</dbReference>
<dbReference type="CDD" id="cd04604">
    <property type="entry name" value="CBS_pair_SIS_assoc"/>
    <property type="match status" value="1"/>
</dbReference>
<dbReference type="InterPro" id="IPR004800">
    <property type="entry name" value="KdsD/KpsF-type"/>
</dbReference>
<dbReference type="GO" id="GO:0019146">
    <property type="term" value="F:arabinose-5-phosphate isomerase activity"/>
    <property type="evidence" value="ECO:0007669"/>
    <property type="project" value="UniProtKB-EC"/>
</dbReference>
<dbReference type="InterPro" id="IPR035474">
    <property type="entry name" value="SIS_Kpsf"/>
</dbReference>
<dbReference type="Pfam" id="PF00571">
    <property type="entry name" value="CBS"/>
    <property type="match status" value="2"/>
</dbReference>
<feature type="site" description="Catalytically relevant" evidence="10">
    <location>
        <position position="63"/>
    </location>
</feature>
<dbReference type="KEGG" id="asip:AQUSIP_24470"/>
<dbReference type="FunFam" id="3.40.50.10490:FF:000011">
    <property type="entry name" value="Arabinose 5-phosphate isomerase"/>
    <property type="match status" value="1"/>
</dbReference>
<keyword evidence="6 8" id="KW-0413">Isomerase</keyword>
<dbReference type="GO" id="GO:0097367">
    <property type="term" value="F:carbohydrate derivative binding"/>
    <property type="evidence" value="ECO:0007669"/>
    <property type="project" value="InterPro"/>
</dbReference>
<proteinExistence type="inferred from homology"/>
<feature type="domain" description="SIS" evidence="13">
    <location>
        <begin position="45"/>
        <end position="188"/>
    </location>
</feature>
<feature type="site" description="Catalytically relevant" evidence="10">
    <location>
        <position position="156"/>
    </location>
</feature>
<dbReference type="InterPro" id="IPR000644">
    <property type="entry name" value="CBS_dom"/>
</dbReference>
<keyword evidence="9" id="KW-0862">Zinc</keyword>
<dbReference type="AlphaFoldDB" id="A0A5E4PJC2"/>
<dbReference type="GO" id="GO:0005975">
    <property type="term" value="P:carbohydrate metabolic process"/>
    <property type="evidence" value="ECO:0007669"/>
    <property type="project" value="InterPro"/>
</dbReference>
<evidence type="ECO:0000256" key="9">
    <source>
        <dbReference type="PIRSR" id="PIRSR004692-2"/>
    </source>
</evidence>
<evidence type="ECO:0000313" key="15">
    <source>
        <dbReference type="Proteomes" id="UP000324194"/>
    </source>
</evidence>
<accession>A0A5E4PJC2</accession>
<dbReference type="EC" id="5.3.1.13" evidence="8"/>
<dbReference type="PROSITE" id="PS51371">
    <property type="entry name" value="CBS"/>
    <property type="match status" value="2"/>
</dbReference>
<evidence type="ECO:0000256" key="7">
    <source>
        <dbReference type="ARBA" id="ARBA00060658"/>
    </source>
</evidence>
<evidence type="ECO:0000256" key="4">
    <source>
        <dbReference type="ARBA" id="ARBA00022737"/>
    </source>
</evidence>
<keyword evidence="9" id="KW-0479">Metal-binding</keyword>
<feature type="site" description="Catalytically relevant" evidence="10">
    <location>
        <position position="197"/>
    </location>
</feature>
<keyword evidence="15" id="KW-1185">Reference proteome</keyword>